<sequence>MEQTPDPLARFRTATAAREAAGLRRTLRARTPDDDGLVDLASNDYLGLARDARVAQAAVAATLAWGTGSTGSRLVTGSTALHARLEAALCGFTGAEGALVFSSGYLANLAAVAALAGPGTLVVSEAGNHASIVDACRLSRSRVVVTPHKDVTAVEKALADREEEHAIVVTDAVFSVDGDLAPVGELHAAAVRQGALLVVDEAHALGVIGPEGRGAVYGAGLAGERAIVRTVTLSKSLGAQGGAVLGAPEVIETLVDTGRSFIFDTGLAPGSVAAALAALDILRTQPELPELVRTRAEELAAMARGLGLETGEPAGAVVPIVLGRPETALRAAAICTEHGVRAGCFRPPSVPVGRSCLRLTARANLSSDDLAVIRGALTAVAEMKVSM</sequence>
<protein>
    <recommendedName>
        <fullName evidence="5">8-amino-7-oxononanoate synthase</fullName>
        <ecNumber evidence="5">2.3.1.47</ecNumber>
    </recommendedName>
    <alternativeName>
        <fullName evidence="9">7-keto-8-amino-pelargonic acid synthase</fullName>
    </alternativeName>
    <alternativeName>
        <fullName evidence="10">8-amino-7-ketopelargonate synthase</fullName>
    </alternativeName>
</protein>
<dbReference type="Proteomes" id="UP000562352">
    <property type="component" value="Unassembled WGS sequence"/>
</dbReference>
<reference evidence="14 15" key="1">
    <citation type="submission" date="2020-08" db="EMBL/GenBank/DDBJ databases">
        <title>Genomic Encyclopedia of Type Strains, Phase III (KMG-III): the genomes of soil and plant-associated and newly described type strains.</title>
        <authorList>
            <person name="Whitman W."/>
        </authorList>
    </citation>
    <scope>NUCLEOTIDE SEQUENCE [LARGE SCALE GENOMIC DNA]</scope>
    <source>
        <strain evidence="14 15">CECT 3303</strain>
    </source>
</reference>
<evidence type="ECO:0000256" key="4">
    <source>
        <dbReference type="ARBA" id="ARBA00011738"/>
    </source>
</evidence>
<evidence type="ECO:0000259" key="13">
    <source>
        <dbReference type="Pfam" id="PF00155"/>
    </source>
</evidence>
<dbReference type="EC" id="2.3.1.47" evidence="5"/>
<comment type="catalytic activity">
    <reaction evidence="11">
        <text>6-carboxyhexanoyl-[ACP] + L-alanine + H(+) = (8S)-8-amino-7-oxononanoate + holo-[ACP] + CO2</text>
        <dbReference type="Rhea" id="RHEA:42288"/>
        <dbReference type="Rhea" id="RHEA-COMP:9685"/>
        <dbReference type="Rhea" id="RHEA-COMP:9955"/>
        <dbReference type="ChEBI" id="CHEBI:15378"/>
        <dbReference type="ChEBI" id="CHEBI:16526"/>
        <dbReference type="ChEBI" id="CHEBI:57972"/>
        <dbReference type="ChEBI" id="CHEBI:64479"/>
        <dbReference type="ChEBI" id="CHEBI:78846"/>
        <dbReference type="ChEBI" id="CHEBI:149468"/>
        <dbReference type="EC" id="2.3.1.47"/>
    </reaction>
</comment>
<accession>A0A841DBW3</accession>
<evidence type="ECO:0000256" key="7">
    <source>
        <dbReference type="ARBA" id="ARBA00022756"/>
    </source>
</evidence>
<comment type="cofactor">
    <cofactor evidence="1 12">
        <name>pyridoxal 5'-phosphate</name>
        <dbReference type="ChEBI" id="CHEBI:597326"/>
    </cofactor>
</comment>
<evidence type="ECO:0000313" key="14">
    <source>
        <dbReference type="EMBL" id="MBB5966303.1"/>
    </source>
</evidence>
<proteinExistence type="inferred from homology"/>
<evidence type="ECO:0000256" key="12">
    <source>
        <dbReference type="RuleBase" id="RU003693"/>
    </source>
</evidence>
<dbReference type="PANTHER" id="PTHR13693">
    <property type="entry name" value="CLASS II AMINOTRANSFERASE/8-AMINO-7-OXONONANOATE SYNTHASE"/>
    <property type="match status" value="1"/>
</dbReference>
<dbReference type="SUPFAM" id="SSF53383">
    <property type="entry name" value="PLP-dependent transferases"/>
    <property type="match status" value="1"/>
</dbReference>
<dbReference type="GO" id="GO:0030170">
    <property type="term" value="F:pyridoxal phosphate binding"/>
    <property type="evidence" value="ECO:0007669"/>
    <property type="project" value="InterPro"/>
</dbReference>
<dbReference type="InterPro" id="IPR004839">
    <property type="entry name" value="Aminotransferase_I/II_large"/>
</dbReference>
<gene>
    <name evidence="14" type="ORF">FHS22_005594</name>
</gene>
<comment type="caution">
    <text evidence="14">The sequence shown here is derived from an EMBL/GenBank/DDBJ whole genome shotgun (WGS) entry which is preliminary data.</text>
</comment>
<dbReference type="GO" id="GO:0008710">
    <property type="term" value="F:8-amino-7-oxononanoate synthase activity"/>
    <property type="evidence" value="ECO:0007669"/>
    <property type="project" value="UniProtKB-EC"/>
</dbReference>
<dbReference type="InterPro" id="IPR015421">
    <property type="entry name" value="PyrdxlP-dep_Trfase_major"/>
</dbReference>
<dbReference type="InterPro" id="IPR050087">
    <property type="entry name" value="AON_synthase_class-II"/>
</dbReference>
<keyword evidence="14" id="KW-0012">Acyltransferase</keyword>
<dbReference type="Gene3D" id="3.90.1150.10">
    <property type="entry name" value="Aspartate Aminotransferase, domain 1"/>
    <property type="match status" value="1"/>
</dbReference>
<keyword evidence="7" id="KW-0093">Biotin biosynthesis</keyword>
<dbReference type="InterPro" id="IPR001917">
    <property type="entry name" value="Aminotrans_II_pyridoxalP_BS"/>
</dbReference>
<dbReference type="EMBL" id="JACHJJ010000022">
    <property type="protein sequence ID" value="MBB5966303.1"/>
    <property type="molecule type" value="Genomic_DNA"/>
</dbReference>
<keyword evidence="15" id="KW-1185">Reference proteome</keyword>
<comment type="subunit">
    <text evidence="4">Homodimer.</text>
</comment>
<evidence type="ECO:0000256" key="9">
    <source>
        <dbReference type="ARBA" id="ARBA00032610"/>
    </source>
</evidence>
<dbReference type="InterPro" id="IPR015422">
    <property type="entry name" value="PyrdxlP-dep_Trfase_small"/>
</dbReference>
<dbReference type="PROSITE" id="PS00599">
    <property type="entry name" value="AA_TRANSFER_CLASS_2"/>
    <property type="match status" value="1"/>
</dbReference>
<comment type="pathway">
    <text evidence="2">Cofactor biosynthesis; biotin biosynthesis.</text>
</comment>
<name>A0A841DBW3_PLAVE</name>
<evidence type="ECO:0000256" key="8">
    <source>
        <dbReference type="ARBA" id="ARBA00022898"/>
    </source>
</evidence>
<dbReference type="RefSeq" id="WP_260408343.1">
    <property type="nucleotide sequence ID" value="NZ_BAAAWZ010000001.1"/>
</dbReference>
<evidence type="ECO:0000256" key="3">
    <source>
        <dbReference type="ARBA" id="ARBA00010008"/>
    </source>
</evidence>
<feature type="domain" description="Aminotransferase class I/classII large" evidence="13">
    <location>
        <begin position="37"/>
        <end position="373"/>
    </location>
</feature>
<evidence type="ECO:0000256" key="1">
    <source>
        <dbReference type="ARBA" id="ARBA00001933"/>
    </source>
</evidence>
<organism evidence="14 15">
    <name type="scientific">Planomonospora venezuelensis</name>
    <dbReference type="NCBI Taxonomy" id="1999"/>
    <lineage>
        <taxon>Bacteria</taxon>
        <taxon>Bacillati</taxon>
        <taxon>Actinomycetota</taxon>
        <taxon>Actinomycetes</taxon>
        <taxon>Streptosporangiales</taxon>
        <taxon>Streptosporangiaceae</taxon>
        <taxon>Planomonospora</taxon>
    </lineage>
</organism>
<evidence type="ECO:0000256" key="6">
    <source>
        <dbReference type="ARBA" id="ARBA00022679"/>
    </source>
</evidence>
<dbReference type="Gene3D" id="3.40.640.10">
    <property type="entry name" value="Type I PLP-dependent aspartate aminotransferase-like (Major domain)"/>
    <property type="match status" value="1"/>
</dbReference>
<keyword evidence="6 14" id="KW-0808">Transferase</keyword>
<evidence type="ECO:0000256" key="2">
    <source>
        <dbReference type="ARBA" id="ARBA00004746"/>
    </source>
</evidence>
<dbReference type="Pfam" id="PF00155">
    <property type="entry name" value="Aminotran_1_2"/>
    <property type="match status" value="1"/>
</dbReference>
<evidence type="ECO:0000256" key="5">
    <source>
        <dbReference type="ARBA" id="ARBA00013187"/>
    </source>
</evidence>
<evidence type="ECO:0000256" key="11">
    <source>
        <dbReference type="ARBA" id="ARBA00047715"/>
    </source>
</evidence>
<evidence type="ECO:0000313" key="15">
    <source>
        <dbReference type="Proteomes" id="UP000562352"/>
    </source>
</evidence>
<dbReference type="InterPro" id="IPR015424">
    <property type="entry name" value="PyrdxlP-dep_Trfase"/>
</dbReference>
<dbReference type="PANTHER" id="PTHR13693:SF100">
    <property type="entry name" value="8-AMINO-7-OXONONANOATE SYNTHASE"/>
    <property type="match status" value="1"/>
</dbReference>
<dbReference type="GO" id="GO:0009102">
    <property type="term" value="P:biotin biosynthetic process"/>
    <property type="evidence" value="ECO:0007669"/>
    <property type="project" value="UniProtKB-KW"/>
</dbReference>
<dbReference type="AlphaFoldDB" id="A0A841DBW3"/>
<keyword evidence="8 12" id="KW-0663">Pyridoxal phosphate</keyword>
<comment type="similarity">
    <text evidence="3">Belongs to the class-II pyridoxal-phosphate-dependent aminotransferase family. BioF subfamily.</text>
</comment>
<evidence type="ECO:0000256" key="10">
    <source>
        <dbReference type="ARBA" id="ARBA00033381"/>
    </source>
</evidence>